<feature type="transmembrane region" description="Helical" evidence="1">
    <location>
        <begin position="33"/>
        <end position="52"/>
    </location>
</feature>
<dbReference type="RefSeq" id="XP_018381150.1">
    <property type="nucleotide sequence ID" value="XM_018531665.1"/>
</dbReference>
<dbReference type="VEuPathDB" id="FungiDB:CC77DRAFT_435182"/>
<dbReference type="KEGG" id="aalt:CC77DRAFT_435182"/>
<organism evidence="2 3">
    <name type="scientific">Alternaria alternata</name>
    <name type="common">Alternaria rot fungus</name>
    <name type="synonym">Torula alternata</name>
    <dbReference type="NCBI Taxonomy" id="5599"/>
    <lineage>
        <taxon>Eukaryota</taxon>
        <taxon>Fungi</taxon>
        <taxon>Dikarya</taxon>
        <taxon>Ascomycota</taxon>
        <taxon>Pezizomycotina</taxon>
        <taxon>Dothideomycetes</taxon>
        <taxon>Pleosporomycetidae</taxon>
        <taxon>Pleosporales</taxon>
        <taxon>Pleosporineae</taxon>
        <taxon>Pleosporaceae</taxon>
        <taxon>Alternaria</taxon>
        <taxon>Alternaria sect. Alternaria</taxon>
        <taxon>Alternaria alternata complex</taxon>
    </lineage>
</organism>
<feature type="transmembrane region" description="Helical" evidence="1">
    <location>
        <begin position="58"/>
        <end position="77"/>
    </location>
</feature>
<dbReference type="Proteomes" id="UP000077248">
    <property type="component" value="Unassembled WGS sequence"/>
</dbReference>
<keyword evidence="1" id="KW-0812">Transmembrane</keyword>
<protein>
    <submittedName>
        <fullName evidence="2">Uncharacterized protein</fullName>
    </submittedName>
</protein>
<sequence length="96" mass="10785">MSSMIPNAAESRCSPARGWLAGRLRALSLQRKIGVGGVWVLLLHVMLAMWADFYSAKYVVWGAFTVNMNSMSCSLLPRSRVLALQSRQRLRKRLSC</sequence>
<name>A0A177D9W5_ALTAL</name>
<proteinExistence type="predicted"/>
<dbReference type="GeneID" id="29117259"/>
<accession>A0A177D9W5</accession>
<keyword evidence="1" id="KW-1133">Transmembrane helix</keyword>
<evidence type="ECO:0000313" key="2">
    <source>
        <dbReference type="EMBL" id="OAG15729.1"/>
    </source>
</evidence>
<dbReference type="AlphaFoldDB" id="A0A177D9W5"/>
<evidence type="ECO:0000256" key="1">
    <source>
        <dbReference type="SAM" id="Phobius"/>
    </source>
</evidence>
<dbReference type="EMBL" id="KV441492">
    <property type="protein sequence ID" value="OAG15729.1"/>
    <property type="molecule type" value="Genomic_DNA"/>
</dbReference>
<evidence type="ECO:0000313" key="3">
    <source>
        <dbReference type="Proteomes" id="UP000077248"/>
    </source>
</evidence>
<keyword evidence="1" id="KW-0472">Membrane</keyword>
<reference evidence="2 3" key="1">
    <citation type="submission" date="2016-05" db="EMBL/GenBank/DDBJ databases">
        <title>Comparative analysis of secretome profiles of manganese(II)-oxidizing ascomycete fungi.</title>
        <authorList>
            <consortium name="DOE Joint Genome Institute"/>
            <person name="Zeiner C.A."/>
            <person name="Purvine S.O."/>
            <person name="Zink E.M."/>
            <person name="Wu S."/>
            <person name="Pasa-Tolic L."/>
            <person name="Chaput D.L."/>
            <person name="Haridas S."/>
            <person name="Grigoriev I.V."/>
            <person name="Santelli C.M."/>
            <person name="Hansel C.M."/>
        </authorList>
    </citation>
    <scope>NUCLEOTIDE SEQUENCE [LARGE SCALE GENOMIC DNA]</scope>
    <source>
        <strain evidence="2 3">SRC1lrK2f</strain>
    </source>
</reference>
<keyword evidence="3" id="KW-1185">Reference proteome</keyword>
<gene>
    <name evidence="2" type="ORF">CC77DRAFT_435182</name>
</gene>